<dbReference type="GO" id="GO:0000156">
    <property type="term" value="F:phosphorelay response regulator activity"/>
    <property type="evidence" value="ECO:0007669"/>
    <property type="project" value="TreeGrafter"/>
</dbReference>
<dbReference type="InterPro" id="IPR004358">
    <property type="entry name" value="Sig_transdc_His_kin-like_C"/>
</dbReference>
<evidence type="ECO:0000259" key="10">
    <source>
        <dbReference type="PROSITE" id="PS50109"/>
    </source>
</evidence>
<dbReference type="PANTHER" id="PTHR42878">
    <property type="entry name" value="TWO-COMPONENT HISTIDINE KINASE"/>
    <property type="match status" value="1"/>
</dbReference>
<keyword evidence="8" id="KW-0902">Two-component regulatory system</keyword>
<dbReference type="RefSeq" id="WP_194111693.1">
    <property type="nucleotide sequence ID" value="NZ_JADFFL010000004.1"/>
</dbReference>
<dbReference type="FunFam" id="1.10.287.130:FF:000001">
    <property type="entry name" value="Two-component sensor histidine kinase"/>
    <property type="match status" value="1"/>
</dbReference>
<dbReference type="GO" id="GO:0030295">
    <property type="term" value="F:protein kinase activator activity"/>
    <property type="evidence" value="ECO:0007669"/>
    <property type="project" value="TreeGrafter"/>
</dbReference>
<dbReference type="Gene3D" id="3.30.565.10">
    <property type="entry name" value="Histidine kinase-like ATPase, C-terminal domain"/>
    <property type="match status" value="1"/>
</dbReference>
<protein>
    <recommendedName>
        <fullName evidence="2">histidine kinase</fullName>
        <ecNumber evidence="2">2.7.13.3</ecNumber>
    </recommendedName>
</protein>
<evidence type="ECO:0000313" key="11">
    <source>
        <dbReference type="EMBL" id="MBE9662471.1"/>
    </source>
</evidence>
<dbReference type="Proteomes" id="UP000622475">
    <property type="component" value="Unassembled WGS sequence"/>
</dbReference>
<dbReference type="Pfam" id="PF00512">
    <property type="entry name" value="HisKA"/>
    <property type="match status" value="1"/>
</dbReference>
<evidence type="ECO:0000256" key="2">
    <source>
        <dbReference type="ARBA" id="ARBA00012438"/>
    </source>
</evidence>
<keyword evidence="4" id="KW-0808">Transferase</keyword>
<proteinExistence type="predicted"/>
<dbReference type="InterPro" id="IPR003661">
    <property type="entry name" value="HisK_dim/P_dom"/>
</dbReference>
<evidence type="ECO:0000256" key="3">
    <source>
        <dbReference type="ARBA" id="ARBA00022553"/>
    </source>
</evidence>
<dbReference type="InterPro" id="IPR005467">
    <property type="entry name" value="His_kinase_dom"/>
</dbReference>
<dbReference type="PRINTS" id="PR00344">
    <property type="entry name" value="BCTRLSENSOR"/>
</dbReference>
<keyword evidence="5" id="KW-0547">Nucleotide-binding</keyword>
<name>A0A929KVQ0_9SPHI</name>
<keyword evidence="9" id="KW-0472">Membrane</keyword>
<dbReference type="PROSITE" id="PS50109">
    <property type="entry name" value="HIS_KIN"/>
    <property type="match status" value="1"/>
</dbReference>
<dbReference type="InterPro" id="IPR003594">
    <property type="entry name" value="HATPase_dom"/>
</dbReference>
<evidence type="ECO:0000256" key="9">
    <source>
        <dbReference type="ARBA" id="ARBA00023136"/>
    </source>
</evidence>
<evidence type="ECO:0000256" key="4">
    <source>
        <dbReference type="ARBA" id="ARBA00022679"/>
    </source>
</evidence>
<evidence type="ECO:0000313" key="12">
    <source>
        <dbReference type="Proteomes" id="UP000622475"/>
    </source>
</evidence>
<dbReference type="GO" id="GO:0007234">
    <property type="term" value="P:osmosensory signaling via phosphorelay pathway"/>
    <property type="evidence" value="ECO:0007669"/>
    <property type="project" value="TreeGrafter"/>
</dbReference>
<reference evidence="11" key="1">
    <citation type="submission" date="2020-10" db="EMBL/GenBank/DDBJ databases">
        <title>Mucilaginibacter mali sp. nov., isolated from rhizosphere soil of apple orchard.</title>
        <authorList>
            <person name="Lee J.-S."/>
            <person name="Kim H.S."/>
            <person name="Kim J.-S."/>
        </authorList>
    </citation>
    <scope>NUCLEOTIDE SEQUENCE</scope>
    <source>
        <strain evidence="11">KCTC 22746</strain>
    </source>
</reference>
<sequence length="397" mass="44443">MTVVVIITLENEMDLVLAHKRSMKVAEKVGLTTATQTTFATAVSEIARTVIEHTNDGVLNIGLEQNKQRYTLIASVSYGKDIRFNNGDAGYFYAQKLVPEFVQTEETDHNKIDMKFGIPRSLKLDPSKISGIKHFFGKEQPINAYDEIKQRNASLSQLAVQKEEELRQSRIIDEKKTEFISIASHEIKTPITIIKAYTQVAMGLSEQCSVQVKAILEKVDTQTTKLMSLVQQLLDISKIENGNLQYIKEEVELNGFVAEMADIIRHIYPNHDISTRLCDGLPVNIDRIRMEQVFSNLIGNAAKYSKKGTKIVIRCSKDIDGMAKITVTDHGIGMSPATMELIFNKFYRDKDVIKTHSGLGMGLYVASKIVADHGGRIWVDSEDGKGSSFYFTIPLTS</sequence>
<dbReference type="InterPro" id="IPR036890">
    <property type="entry name" value="HATPase_C_sf"/>
</dbReference>
<dbReference type="EC" id="2.7.13.3" evidence="2"/>
<evidence type="ECO:0000256" key="7">
    <source>
        <dbReference type="ARBA" id="ARBA00022840"/>
    </source>
</evidence>
<dbReference type="SUPFAM" id="SSF47384">
    <property type="entry name" value="Homodimeric domain of signal transducing histidine kinase"/>
    <property type="match status" value="1"/>
</dbReference>
<accession>A0A929KVQ0</accession>
<dbReference type="Pfam" id="PF02518">
    <property type="entry name" value="HATPase_c"/>
    <property type="match status" value="1"/>
</dbReference>
<comment type="catalytic activity">
    <reaction evidence="1">
        <text>ATP + protein L-histidine = ADP + protein N-phospho-L-histidine.</text>
        <dbReference type="EC" id="2.7.13.3"/>
    </reaction>
</comment>
<dbReference type="GO" id="GO:0000155">
    <property type="term" value="F:phosphorelay sensor kinase activity"/>
    <property type="evidence" value="ECO:0007669"/>
    <property type="project" value="InterPro"/>
</dbReference>
<keyword evidence="12" id="KW-1185">Reference proteome</keyword>
<evidence type="ECO:0000256" key="6">
    <source>
        <dbReference type="ARBA" id="ARBA00022777"/>
    </source>
</evidence>
<dbReference type="PANTHER" id="PTHR42878:SF7">
    <property type="entry name" value="SENSOR HISTIDINE KINASE GLRK"/>
    <property type="match status" value="1"/>
</dbReference>
<dbReference type="SMART" id="SM00388">
    <property type="entry name" value="HisKA"/>
    <property type="match status" value="1"/>
</dbReference>
<evidence type="ECO:0000256" key="1">
    <source>
        <dbReference type="ARBA" id="ARBA00000085"/>
    </source>
</evidence>
<keyword evidence="6 11" id="KW-0418">Kinase</keyword>
<dbReference type="FunFam" id="3.30.565.10:FF:000006">
    <property type="entry name" value="Sensor histidine kinase WalK"/>
    <property type="match status" value="1"/>
</dbReference>
<comment type="caution">
    <text evidence="11">The sequence shown here is derived from an EMBL/GenBank/DDBJ whole genome shotgun (WGS) entry which is preliminary data.</text>
</comment>
<dbReference type="InterPro" id="IPR036097">
    <property type="entry name" value="HisK_dim/P_sf"/>
</dbReference>
<dbReference type="GO" id="GO:0005524">
    <property type="term" value="F:ATP binding"/>
    <property type="evidence" value="ECO:0007669"/>
    <property type="project" value="UniProtKB-KW"/>
</dbReference>
<organism evidence="11 12">
    <name type="scientific">Mucilaginibacter myungsuensis</name>
    <dbReference type="NCBI Taxonomy" id="649104"/>
    <lineage>
        <taxon>Bacteria</taxon>
        <taxon>Pseudomonadati</taxon>
        <taxon>Bacteroidota</taxon>
        <taxon>Sphingobacteriia</taxon>
        <taxon>Sphingobacteriales</taxon>
        <taxon>Sphingobacteriaceae</taxon>
        <taxon>Mucilaginibacter</taxon>
    </lineage>
</organism>
<dbReference type="SUPFAM" id="SSF55874">
    <property type="entry name" value="ATPase domain of HSP90 chaperone/DNA topoisomerase II/histidine kinase"/>
    <property type="match status" value="1"/>
</dbReference>
<dbReference type="EMBL" id="JADFFL010000004">
    <property type="protein sequence ID" value="MBE9662471.1"/>
    <property type="molecule type" value="Genomic_DNA"/>
</dbReference>
<dbReference type="Gene3D" id="1.10.287.130">
    <property type="match status" value="1"/>
</dbReference>
<keyword evidence="7" id="KW-0067">ATP-binding</keyword>
<dbReference type="AlphaFoldDB" id="A0A929KVQ0"/>
<keyword evidence="3" id="KW-0597">Phosphoprotein</keyword>
<evidence type="ECO:0000256" key="8">
    <source>
        <dbReference type="ARBA" id="ARBA00023012"/>
    </source>
</evidence>
<dbReference type="SMART" id="SM00387">
    <property type="entry name" value="HATPase_c"/>
    <property type="match status" value="1"/>
</dbReference>
<evidence type="ECO:0000256" key="5">
    <source>
        <dbReference type="ARBA" id="ARBA00022741"/>
    </source>
</evidence>
<dbReference type="InterPro" id="IPR050351">
    <property type="entry name" value="BphY/WalK/GraS-like"/>
</dbReference>
<gene>
    <name evidence="11" type="ORF">IRJ16_11315</name>
</gene>
<feature type="domain" description="Histidine kinase" evidence="10">
    <location>
        <begin position="182"/>
        <end position="397"/>
    </location>
</feature>
<dbReference type="CDD" id="cd00082">
    <property type="entry name" value="HisKA"/>
    <property type="match status" value="1"/>
</dbReference>